<dbReference type="Proteomes" id="UP000005222">
    <property type="component" value="Chromosome N"/>
</dbReference>
<dbReference type="InterPro" id="IPR036938">
    <property type="entry name" value="PAP2/HPO_sf"/>
</dbReference>
<feature type="compositionally biased region" description="Polar residues" evidence="5">
    <location>
        <begin position="468"/>
        <end position="505"/>
    </location>
</feature>
<feature type="transmembrane region" description="Helical" evidence="6">
    <location>
        <begin position="62"/>
        <end position="82"/>
    </location>
</feature>
<feature type="transmembrane region" description="Helical" evidence="6">
    <location>
        <begin position="197"/>
        <end position="215"/>
    </location>
</feature>
<accession>G8XZC0</accession>
<evidence type="ECO:0000256" key="2">
    <source>
        <dbReference type="ARBA" id="ARBA00022692"/>
    </source>
</evidence>
<dbReference type="STRING" id="559304.G8XZC0"/>
<dbReference type="AlphaFoldDB" id="G8XZC0"/>
<keyword evidence="3 6" id="KW-1133">Transmembrane helix</keyword>
<dbReference type="OMA" id="WSIYDAQ"/>
<dbReference type="GO" id="GO:0016020">
    <property type="term" value="C:membrane"/>
    <property type="evidence" value="ECO:0007669"/>
    <property type="project" value="UniProtKB-SubCell"/>
</dbReference>
<dbReference type="CDD" id="cd03386">
    <property type="entry name" value="PAP2_Aur1_like"/>
    <property type="match status" value="1"/>
</dbReference>
<feature type="compositionally biased region" description="Polar residues" evidence="5">
    <location>
        <begin position="446"/>
        <end position="455"/>
    </location>
</feature>
<dbReference type="GO" id="GO:0070916">
    <property type="term" value="C:inositol phosphoceramide synthase complex"/>
    <property type="evidence" value="ECO:0007669"/>
    <property type="project" value="TreeGrafter"/>
</dbReference>
<proteinExistence type="predicted"/>
<feature type="domain" description="Phosphatidic acid phosphatase type 2/haloperoxidase" evidence="7">
    <location>
        <begin position="191"/>
        <end position="328"/>
    </location>
</feature>
<protein>
    <submittedName>
        <fullName evidence="8">Piso0_005563 protein</fullName>
    </submittedName>
</protein>
<evidence type="ECO:0000313" key="9">
    <source>
        <dbReference type="Proteomes" id="UP000005222"/>
    </source>
</evidence>
<dbReference type="PANTHER" id="PTHR31310:SF11">
    <property type="entry name" value="INOSITOL PHOSPHORYLCERAMIDE SYNTHASE CATALYTIC SUBUNIT AUR1"/>
    <property type="match status" value="1"/>
</dbReference>
<name>G8XZC0_PICSO</name>
<gene>
    <name evidence="8" type="primary">Piso0_005563</name>
    <name evidence="8" type="ORF">GNLVRS01_PISO0N17679g</name>
</gene>
<keyword evidence="4 6" id="KW-0472">Membrane</keyword>
<keyword evidence="9" id="KW-1185">Reference proteome</keyword>
<dbReference type="EMBL" id="FO082046">
    <property type="protein sequence ID" value="CCE87029.1"/>
    <property type="molecule type" value="Genomic_DNA"/>
</dbReference>
<dbReference type="PANTHER" id="PTHR31310">
    <property type="match status" value="1"/>
</dbReference>
<dbReference type="InterPro" id="IPR000326">
    <property type="entry name" value="PAP2/HPO"/>
</dbReference>
<dbReference type="SUPFAM" id="SSF48317">
    <property type="entry name" value="Acid phosphatase/Vanadium-dependent haloperoxidase"/>
    <property type="match status" value="1"/>
</dbReference>
<dbReference type="FunCoup" id="G8XZC0">
    <property type="interactions" value="91"/>
</dbReference>
<feature type="transmembrane region" description="Helical" evidence="6">
    <location>
        <begin position="164"/>
        <end position="185"/>
    </location>
</feature>
<feature type="compositionally biased region" description="Low complexity" evidence="5">
    <location>
        <begin position="406"/>
        <end position="429"/>
    </location>
</feature>
<keyword evidence="2 6" id="KW-0812">Transmembrane</keyword>
<evidence type="ECO:0000256" key="3">
    <source>
        <dbReference type="ARBA" id="ARBA00022989"/>
    </source>
</evidence>
<feature type="transmembrane region" description="Helical" evidence="6">
    <location>
        <begin position="89"/>
        <end position="117"/>
    </location>
</feature>
<dbReference type="GO" id="GO:0030148">
    <property type="term" value="P:sphingolipid biosynthetic process"/>
    <property type="evidence" value="ECO:0007669"/>
    <property type="project" value="TreeGrafter"/>
</dbReference>
<evidence type="ECO:0000256" key="1">
    <source>
        <dbReference type="ARBA" id="ARBA00004141"/>
    </source>
</evidence>
<evidence type="ECO:0000313" key="8">
    <source>
        <dbReference type="EMBL" id="CCE87029.1"/>
    </source>
</evidence>
<dbReference type="Pfam" id="PF14378">
    <property type="entry name" value="PAP2_3"/>
    <property type="match status" value="1"/>
</dbReference>
<dbReference type="HOGENOM" id="CLU_030747_2_0_1"/>
<organism evidence="8 9">
    <name type="scientific">Pichia sorbitophila (strain ATCC MYA-4447 / BCRC 22081 / CBS 7064 / NBRC 10061 / NRRL Y-12695)</name>
    <name type="common">Hybrid yeast</name>
    <dbReference type="NCBI Taxonomy" id="559304"/>
    <lineage>
        <taxon>Eukaryota</taxon>
        <taxon>Fungi</taxon>
        <taxon>Dikarya</taxon>
        <taxon>Ascomycota</taxon>
        <taxon>Saccharomycotina</taxon>
        <taxon>Pichiomycetes</taxon>
        <taxon>Debaryomycetaceae</taxon>
        <taxon>Millerozyma</taxon>
    </lineage>
</organism>
<dbReference type="InterPro" id="IPR052185">
    <property type="entry name" value="IPC_Synthase-Related"/>
</dbReference>
<comment type="subcellular location">
    <subcellularLocation>
        <location evidence="1">Membrane</location>
        <topology evidence="1">Multi-pass membrane protein</topology>
    </subcellularLocation>
</comment>
<dbReference type="SMART" id="SM00014">
    <property type="entry name" value="acidPPc"/>
    <property type="match status" value="1"/>
</dbReference>
<sequence length="505" mass="57202">MVTSYLLRSNLVQKPYQYFHYYFLSEKQPGCPLSDLNFETDIKVSIQKFKNHDWTWREMLHYGYLSSVIFFVFVIFPAPILLKIPVLSLFCIFFLIPLTSQFFVHALPILAWLALFFSTGKIPSSWKPPISVKSLPAMETVLYGDNLSNVLATFNNVFLDIMAWIPYGILHFSAPFVVALFIFLFGPPTSLRSFGFAFGYMNLTGLMIQILFPAAPPWYKNLHGLEPADYSMYGSPGGLGRIDAILGFDMYTSAFSNSPVVFGAFPSLHSGCAVMDVLFLCWLFPRYRFVWWGWATWLWWSTMYLTHHYFIDLIGGAVLSVSVFIYTKYVHLPVRDPTKFCRWSYTEVEKINIHYLDPLSYDGEARLSTREDNTNSFLAPRGNYPYMQSNYNNTFQMSAISRSRQSSRAAIPLSPQNNGNVGHSSSSVNLAPQAEENMGPTEEVDTSSLENSSPPSVFDGDADERNHMVSSTASSTSLDDFDNGTTTSGASSHYKNTKSQVPFNR</sequence>
<evidence type="ECO:0000256" key="4">
    <source>
        <dbReference type="ARBA" id="ARBA00023136"/>
    </source>
</evidence>
<feature type="transmembrane region" description="Helical" evidence="6">
    <location>
        <begin position="313"/>
        <end position="332"/>
    </location>
</feature>
<evidence type="ECO:0000259" key="7">
    <source>
        <dbReference type="SMART" id="SM00014"/>
    </source>
</evidence>
<feature type="region of interest" description="Disordered" evidence="5">
    <location>
        <begin position="406"/>
        <end position="505"/>
    </location>
</feature>
<dbReference type="InParanoid" id="G8XZC0"/>
<dbReference type="InterPro" id="IPR026841">
    <property type="entry name" value="Aur1/Ipt1"/>
</dbReference>
<dbReference type="Gene3D" id="1.20.144.10">
    <property type="entry name" value="Phosphatidic acid phosphatase type 2/haloperoxidase"/>
    <property type="match status" value="1"/>
</dbReference>
<feature type="transmembrane region" description="Helical" evidence="6">
    <location>
        <begin position="260"/>
        <end position="282"/>
    </location>
</feature>
<dbReference type="eggNOG" id="ENOG502QPQM">
    <property type="taxonomic scope" value="Eukaryota"/>
</dbReference>
<dbReference type="OrthoDB" id="5784at2759"/>
<feature type="transmembrane region" description="Helical" evidence="6">
    <location>
        <begin position="289"/>
        <end position="307"/>
    </location>
</feature>
<dbReference type="GO" id="GO:0006676">
    <property type="term" value="P:mannosyl diphosphorylinositol ceramide metabolic process"/>
    <property type="evidence" value="ECO:0007669"/>
    <property type="project" value="TreeGrafter"/>
</dbReference>
<evidence type="ECO:0000256" key="5">
    <source>
        <dbReference type="SAM" id="MobiDB-lite"/>
    </source>
</evidence>
<reference evidence="8 9" key="1">
    <citation type="journal article" date="2012" name="G3 (Bethesda)">
        <title>Pichia sorbitophila, an interspecies yeast hybrid reveals early steps of genome resolution following polyploidization.</title>
        <authorList>
            <person name="Leh Louis V."/>
            <person name="Despons L."/>
            <person name="Friedrich A."/>
            <person name="Martin T."/>
            <person name="Durrens P."/>
            <person name="Casaregola S."/>
            <person name="Neuveglise C."/>
            <person name="Fairhead C."/>
            <person name="Marck C."/>
            <person name="Cruz J.A."/>
            <person name="Straub M.L."/>
            <person name="Kugler V."/>
            <person name="Sacerdot C."/>
            <person name="Uzunov Z."/>
            <person name="Thierry A."/>
            <person name="Weiss S."/>
            <person name="Bleykasten C."/>
            <person name="De Montigny J."/>
            <person name="Jacques N."/>
            <person name="Jung P."/>
            <person name="Lemaire M."/>
            <person name="Mallet S."/>
            <person name="Morel G."/>
            <person name="Richard G.F."/>
            <person name="Sarkar A."/>
            <person name="Savel G."/>
            <person name="Schacherer J."/>
            <person name="Seret M.L."/>
            <person name="Talla E."/>
            <person name="Samson G."/>
            <person name="Jubin C."/>
            <person name="Poulain J."/>
            <person name="Vacherie B."/>
            <person name="Barbe V."/>
            <person name="Pelletier E."/>
            <person name="Sherman D.J."/>
            <person name="Westhof E."/>
            <person name="Weissenbach J."/>
            <person name="Baret P.V."/>
            <person name="Wincker P."/>
            <person name="Gaillardin C."/>
            <person name="Dujon B."/>
            <person name="Souciet J.L."/>
        </authorList>
    </citation>
    <scope>NUCLEOTIDE SEQUENCE [LARGE SCALE GENOMIC DNA]</scope>
    <source>
        <strain evidence="9">ATCC MYA-4447 / BCRC 22081 / CBS 7064 / NBRC 10061 / NRRL Y-12695</strain>
    </source>
</reference>
<evidence type="ECO:0000256" key="6">
    <source>
        <dbReference type="SAM" id="Phobius"/>
    </source>
</evidence>